<sequence>MWNNGWKPYCRRLTREWRLREFKMTEFYTYLDVLNRLRDGETVRSAPREVLRAQPLPSRLALSLLPQAAMEPVKAWLRQTFGPRFLEDELAIALEATSSASPRLLPVEFERVEEDWKTGQRLRLRPTLMSGSVVVYNMPYEVAETDDLGDCPPVLTFHSFKGGMGRTTLALALAAAVHKVHRRVLFIDADFEAPGISSLLKHSMPKPRIAFADLLAIAATSSEIEANDAIETVAGRLADQEIDGLIVLPCTRDLGLPSVSPETLTLSGKRSPFFVGSLVARLGKRIGADLVIVDLRAGLSELVASLFLDPRLQHVLVTTLNGQAIDGTIMLLDRMREMASKWRAASSTQFDASLPTVIINQSPPGLTEAGFGQESALAAMAVFEEEIRLFLEQLRSSDQLTDAPENPFQEASITTSIVDADPTVTILPRDLRETQRSLIRTNLPDQMYSIFGSLVPLSAPSVLGQDRVLTDANQRRERLAEYARKSIFAESQPQADIYPTDSLVNLAERHQSAPPTVTVIGEKGSGKSYTFMSLALSKTWGTFTQKLGVGSLKQPRSSEALVLPVTPPQDLDRDAREAERKVTAETARALTGGMPLNDQLIADAVQRQLQRPDAGSAVVWRQFWLDMIAWRAGFTPGTPEAFGRFTEALLPGHAVVGIFDGIETLFSRLRSSEQEQAAVEALLRLVPDWLSQLPTKNVGCVIFIREDLARYAMVNNFKQFADRYSAFALRWNWAEASALALWIAQQSGSLPSTIAPESLASLDEEQRSQELVELWGWKMGPNTSREARSLEWTMSSLSDFNRSIKARDLVRFLAESASRSTPSDIYHDQRLLSPRAMRDAIGPCSRDRVFETGEENVDLKRIFRKIEGLVGSQRELPWSYERAHELIGSEDVRVLEDNGVLFRYEDEFFVPELYRSGLNLFYSGGARRKVVTLMRQAAGRGR</sequence>
<dbReference type="InterPro" id="IPR027417">
    <property type="entry name" value="P-loop_NTPase"/>
</dbReference>
<dbReference type="GO" id="GO:0009898">
    <property type="term" value="C:cytoplasmic side of plasma membrane"/>
    <property type="evidence" value="ECO:0007669"/>
    <property type="project" value="TreeGrafter"/>
</dbReference>
<evidence type="ECO:0000313" key="4">
    <source>
        <dbReference type="EMBL" id="MQX08688.1"/>
    </source>
</evidence>
<dbReference type="GO" id="GO:0005829">
    <property type="term" value="C:cytosol"/>
    <property type="evidence" value="ECO:0007669"/>
    <property type="project" value="TreeGrafter"/>
</dbReference>
<accession>A0A844A991</accession>
<evidence type="ECO:0000256" key="1">
    <source>
        <dbReference type="ARBA" id="ARBA00022741"/>
    </source>
</evidence>
<evidence type="ECO:0000256" key="2">
    <source>
        <dbReference type="ARBA" id="ARBA00022840"/>
    </source>
</evidence>
<dbReference type="Proteomes" id="UP000466694">
    <property type="component" value="Unassembled WGS sequence"/>
</dbReference>
<reference evidence="4 5" key="1">
    <citation type="journal article" date="2013" name="Genome Biol.">
        <title>Comparative genomics of the core and accessory genomes of 48 Sinorhizobium strains comprising five genospecies.</title>
        <authorList>
            <person name="Sugawara M."/>
            <person name="Epstein B."/>
            <person name="Badgley B.D."/>
            <person name="Unno T."/>
            <person name="Xu L."/>
            <person name="Reese J."/>
            <person name="Gyaneshwar P."/>
            <person name="Denny R."/>
            <person name="Mudge J."/>
            <person name="Bharti A.K."/>
            <person name="Farmer A.D."/>
            <person name="May G.D."/>
            <person name="Woodward J.E."/>
            <person name="Medigue C."/>
            <person name="Vallenet D."/>
            <person name="Lajus A."/>
            <person name="Rouy Z."/>
            <person name="Martinez-Vaz B."/>
            <person name="Tiffin P."/>
            <person name="Young N.D."/>
            <person name="Sadowsky M.J."/>
        </authorList>
    </citation>
    <scope>NUCLEOTIDE SEQUENCE [LARGE SCALE GENOMIC DNA]</scope>
    <source>
        <strain evidence="4 5">USDA205</strain>
    </source>
</reference>
<gene>
    <name evidence="4" type="ORF">GHK48_10420</name>
</gene>
<dbReference type="PANTHER" id="PTHR43384:SF6">
    <property type="entry name" value="SEPTUM SITE-DETERMINING PROTEIN MIND HOMOLOG, CHLOROPLASTIC"/>
    <property type="match status" value="1"/>
</dbReference>
<evidence type="ECO:0000259" key="3">
    <source>
        <dbReference type="Pfam" id="PF01656"/>
    </source>
</evidence>
<dbReference type="GO" id="GO:0016887">
    <property type="term" value="F:ATP hydrolysis activity"/>
    <property type="evidence" value="ECO:0007669"/>
    <property type="project" value="TreeGrafter"/>
</dbReference>
<dbReference type="SUPFAM" id="SSF52540">
    <property type="entry name" value="P-loop containing nucleoside triphosphate hydrolases"/>
    <property type="match status" value="1"/>
</dbReference>
<dbReference type="GO" id="GO:0005524">
    <property type="term" value="F:ATP binding"/>
    <property type="evidence" value="ECO:0007669"/>
    <property type="project" value="UniProtKB-KW"/>
</dbReference>
<name>A0A844A991_RHIFR</name>
<keyword evidence="1" id="KW-0547">Nucleotide-binding</keyword>
<dbReference type="GO" id="GO:0051782">
    <property type="term" value="P:negative regulation of cell division"/>
    <property type="evidence" value="ECO:0007669"/>
    <property type="project" value="TreeGrafter"/>
</dbReference>
<dbReference type="InterPro" id="IPR002586">
    <property type="entry name" value="CobQ/CobB/MinD/ParA_Nub-bd_dom"/>
</dbReference>
<dbReference type="InterPro" id="IPR050625">
    <property type="entry name" value="ParA/MinD_ATPase"/>
</dbReference>
<proteinExistence type="predicted"/>
<dbReference type="EMBL" id="WISZ01000084">
    <property type="protein sequence ID" value="MQX08688.1"/>
    <property type="molecule type" value="Genomic_DNA"/>
</dbReference>
<protein>
    <submittedName>
        <fullName evidence="4">AAA family ATPase</fullName>
    </submittedName>
</protein>
<dbReference type="AlphaFoldDB" id="A0A844A991"/>
<evidence type="ECO:0000313" key="5">
    <source>
        <dbReference type="Proteomes" id="UP000466694"/>
    </source>
</evidence>
<keyword evidence="2" id="KW-0067">ATP-binding</keyword>
<dbReference type="PANTHER" id="PTHR43384">
    <property type="entry name" value="SEPTUM SITE-DETERMINING PROTEIN MIND HOMOLOG, CHLOROPLASTIC-RELATED"/>
    <property type="match status" value="1"/>
</dbReference>
<dbReference type="NCBIfam" id="NF047398">
    <property type="entry name" value="AAA_KGGVGR"/>
    <property type="match status" value="1"/>
</dbReference>
<comment type="caution">
    <text evidence="4">The sequence shown here is derived from an EMBL/GenBank/DDBJ whole genome shotgun (WGS) entry which is preliminary data.</text>
</comment>
<feature type="domain" description="CobQ/CobB/MinD/ParA nucleotide binding" evidence="3">
    <location>
        <begin position="156"/>
        <end position="231"/>
    </location>
</feature>
<organism evidence="4 5">
    <name type="scientific">Rhizobium fredii</name>
    <name type="common">Sinorhizobium fredii</name>
    <dbReference type="NCBI Taxonomy" id="380"/>
    <lineage>
        <taxon>Bacteria</taxon>
        <taxon>Pseudomonadati</taxon>
        <taxon>Pseudomonadota</taxon>
        <taxon>Alphaproteobacteria</taxon>
        <taxon>Hyphomicrobiales</taxon>
        <taxon>Rhizobiaceae</taxon>
        <taxon>Sinorhizobium/Ensifer group</taxon>
        <taxon>Sinorhizobium</taxon>
    </lineage>
</organism>
<dbReference type="Pfam" id="PF01656">
    <property type="entry name" value="CbiA"/>
    <property type="match status" value="1"/>
</dbReference>
<dbReference type="Gene3D" id="3.40.50.300">
    <property type="entry name" value="P-loop containing nucleotide triphosphate hydrolases"/>
    <property type="match status" value="1"/>
</dbReference>